<sequence>MPRRIVILDSAKEEFRDIKKHVLKEFGDSVWNDVSAEYRESFKAIRISPEIGSHIDELKELGIANVRCTLVRQTRVVYEFDEHMVLIHMFIHTRRDFRTHLFKRLINQ</sequence>
<organism evidence="1 2">
    <name type="scientific">Zoogloea dura</name>
    <dbReference type="NCBI Taxonomy" id="2728840"/>
    <lineage>
        <taxon>Bacteria</taxon>
        <taxon>Pseudomonadati</taxon>
        <taxon>Pseudomonadota</taxon>
        <taxon>Betaproteobacteria</taxon>
        <taxon>Rhodocyclales</taxon>
        <taxon>Zoogloeaceae</taxon>
        <taxon>Zoogloea</taxon>
    </lineage>
</organism>
<accession>A0A848GEJ0</accession>
<dbReference type="EMBL" id="JABBGA010000019">
    <property type="protein sequence ID" value="NML27861.1"/>
    <property type="molecule type" value="Genomic_DNA"/>
</dbReference>
<dbReference type="RefSeq" id="WP_169147393.1">
    <property type="nucleotide sequence ID" value="NZ_JABBGA010000019.1"/>
</dbReference>
<dbReference type="Gene3D" id="3.30.2310.20">
    <property type="entry name" value="RelE-like"/>
    <property type="match status" value="1"/>
</dbReference>
<evidence type="ECO:0000313" key="1">
    <source>
        <dbReference type="EMBL" id="NML27861.1"/>
    </source>
</evidence>
<proteinExistence type="predicted"/>
<evidence type="ECO:0000313" key="2">
    <source>
        <dbReference type="Proteomes" id="UP000580043"/>
    </source>
</evidence>
<gene>
    <name evidence="1" type="ORF">HHL15_19060</name>
</gene>
<keyword evidence="2" id="KW-1185">Reference proteome</keyword>
<name>A0A848GEJ0_9RHOO</name>
<dbReference type="Proteomes" id="UP000580043">
    <property type="component" value="Unassembled WGS sequence"/>
</dbReference>
<comment type="caution">
    <text evidence="1">The sequence shown here is derived from an EMBL/GenBank/DDBJ whole genome shotgun (WGS) entry which is preliminary data.</text>
</comment>
<dbReference type="InterPro" id="IPR035093">
    <property type="entry name" value="RelE/ParE_toxin_dom_sf"/>
</dbReference>
<reference evidence="1 2" key="1">
    <citation type="submission" date="2020-04" db="EMBL/GenBank/DDBJ databases">
        <title>Zoogloea sp. G-4-1-14 isolated from soil.</title>
        <authorList>
            <person name="Dahal R.H."/>
        </authorList>
    </citation>
    <scope>NUCLEOTIDE SEQUENCE [LARGE SCALE GENOMIC DNA]</scope>
    <source>
        <strain evidence="1 2">G-4-1-14</strain>
    </source>
</reference>
<dbReference type="AlphaFoldDB" id="A0A848GEJ0"/>
<protein>
    <submittedName>
        <fullName evidence="1">Type II toxin-antitoxin system RelE/ParE family toxin</fullName>
    </submittedName>
</protein>